<organism evidence="1 2">
    <name type="scientific">Nonlabens ulvanivorans</name>
    <name type="common">Persicivirga ulvanivorans</name>
    <dbReference type="NCBI Taxonomy" id="906888"/>
    <lineage>
        <taxon>Bacteria</taxon>
        <taxon>Pseudomonadati</taxon>
        <taxon>Bacteroidota</taxon>
        <taxon>Flavobacteriia</taxon>
        <taxon>Flavobacteriales</taxon>
        <taxon>Flavobacteriaceae</taxon>
        <taxon>Nonlabens</taxon>
    </lineage>
</organism>
<sequence length="39" mass="4700">MRSFFRFFSTLLRKSNSKQLTKLTSMIHKKGKLFLAFLF</sequence>
<dbReference type="EMBL" id="BBLG01000006">
    <property type="protein sequence ID" value="GAK76980.1"/>
    <property type="molecule type" value="Genomic_DNA"/>
</dbReference>
<accession>A0A081DDI4</accession>
<comment type="caution">
    <text evidence="1">The sequence shown here is derived from an EMBL/GenBank/DDBJ whole genome shotgun (WGS) entry which is preliminary data.</text>
</comment>
<name>A0A081DDI4_NONUL</name>
<dbReference type="Proteomes" id="UP000028980">
    <property type="component" value="Unassembled WGS sequence"/>
</dbReference>
<reference evidence="1 2" key="1">
    <citation type="journal article" date="2014" name="Genome Announc.">
        <title>Draft Genome Sequences of Marine Flavobacterium Nonlabens Strains NR17, NR24, NR27, NR32, NR33, and Ara13.</title>
        <authorList>
            <person name="Nakanishi M."/>
            <person name="Meirelles P."/>
            <person name="Suzuki R."/>
            <person name="Takatani N."/>
            <person name="Mino S."/>
            <person name="Suda W."/>
            <person name="Oshima K."/>
            <person name="Hattori M."/>
            <person name="Ohkuma M."/>
            <person name="Hosokawa M."/>
            <person name="Miyashita K."/>
            <person name="Thompson F.L."/>
            <person name="Niwa A."/>
            <person name="Sawabe T."/>
            <person name="Sawabe T."/>
        </authorList>
    </citation>
    <scope>NUCLEOTIDE SEQUENCE [LARGE SCALE GENOMIC DNA]</scope>
    <source>
        <strain evidence="2">JCM19296</strain>
    </source>
</reference>
<proteinExistence type="predicted"/>
<protein>
    <submittedName>
        <fullName evidence="1">Uncharacterized protein</fullName>
    </submittedName>
</protein>
<dbReference type="AlphaFoldDB" id="A0A081DDI4"/>
<gene>
    <name evidence="1" type="ORF">JCM19296_2584</name>
</gene>
<evidence type="ECO:0000313" key="1">
    <source>
        <dbReference type="EMBL" id="GAK76980.1"/>
    </source>
</evidence>
<evidence type="ECO:0000313" key="2">
    <source>
        <dbReference type="Proteomes" id="UP000028980"/>
    </source>
</evidence>